<name>A0A1M5E8G5_9RHOB</name>
<dbReference type="Pfam" id="PF08379">
    <property type="entry name" value="Bact_transglu_N"/>
    <property type="match status" value="1"/>
</dbReference>
<keyword evidence="3" id="KW-1185">Reference proteome</keyword>
<keyword evidence="2" id="KW-0378">Hydrolase</keyword>
<dbReference type="InterPro" id="IPR038765">
    <property type="entry name" value="Papain-like_cys_pep_sf"/>
</dbReference>
<evidence type="ECO:0000259" key="1">
    <source>
        <dbReference type="SMART" id="SM00460"/>
    </source>
</evidence>
<dbReference type="AlphaFoldDB" id="A0A1M5E8G5"/>
<dbReference type="PANTHER" id="PTHR33490">
    <property type="entry name" value="BLR5614 PROTEIN-RELATED"/>
    <property type="match status" value="1"/>
</dbReference>
<dbReference type="RefSeq" id="WP_073146121.1">
    <property type="nucleotide sequence ID" value="NZ_FQUV01000011.1"/>
</dbReference>
<dbReference type="STRING" id="1486859.SAMN05444273_11163"/>
<sequence>MKLSITHTTKYTYDAPVSYGLQQVRLVPASSKHQTIANWTVDISGGSKELMFEDQYQNQTLLVKADQGATEVSVKVFGEVDTHCSDGVFGKIYGVAPLWHFAQSTPRTAAGQGITALASTIGTKTNILDGLHALSEAIIEAVPYGNADTFSGTTAEEALTAGGGVCQDHAQIFVSAARVAGIPARYVSGYLMMNDRVEQDASHAWAEAHIEGLGWVGFDVSNGISPDERYVRIATGLDSRDAAPISGLRLGPASESMIVSLQIQQ</sequence>
<dbReference type="GO" id="GO:0008233">
    <property type="term" value="F:peptidase activity"/>
    <property type="evidence" value="ECO:0007669"/>
    <property type="project" value="UniProtKB-KW"/>
</dbReference>
<evidence type="ECO:0000313" key="2">
    <source>
        <dbReference type="EMBL" id="SHF75434.1"/>
    </source>
</evidence>
<gene>
    <name evidence="2" type="ORF">SAMN05444273_11163</name>
</gene>
<dbReference type="SUPFAM" id="SSF54001">
    <property type="entry name" value="Cysteine proteinases"/>
    <property type="match status" value="1"/>
</dbReference>
<evidence type="ECO:0000313" key="3">
    <source>
        <dbReference type="Proteomes" id="UP000184144"/>
    </source>
</evidence>
<accession>A0A1M5E8G5</accession>
<protein>
    <submittedName>
        <fullName evidence="2">Transglutaminase-like enzyme, putative cysteine protease</fullName>
    </submittedName>
</protein>
<dbReference type="EMBL" id="FQUV01000011">
    <property type="protein sequence ID" value="SHF75434.1"/>
    <property type="molecule type" value="Genomic_DNA"/>
</dbReference>
<dbReference type="SMART" id="SM00460">
    <property type="entry name" value="TGc"/>
    <property type="match status" value="1"/>
</dbReference>
<dbReference type="Pfam" id="PF01841">
    <property type="entry name" value="Transglut_core"/>
    <property type="match status" value="1"/>
</dbReference>
<dbReference type="Proteomes" id="UP000184144">
    <property type="component" value="Unassembled WGS sequence"/>
</dbReference>
<keyword evidence="2" id="KW-0645">Protease</keyword>
<organism evidence="2 3">
    <name type="scientific">Litoreibacter ascidiaceicola</name>
    <dbReference type="NCBI Taxonomy" id="1486859"/>
    <lineage>
        <taxon>Bacteria</taxon>
        <taxon>Pseudomonadati</taxon>
        <taxon>Pseudomonadota</taxon>
        <taxon>Alphaproteobacteria</taxon>
        <taxon>Rhodobacterales</taxon>
        <taxon>Roseobacteraceae</taxon>
        <taxon>Litoreibacter</taxon>
    </lineage>
</organism>
<dbReference type="InterPro" id="IPR002931">
    <property type="entry name" value="Transglutaminase-like"/>
</dbReference>
<dbReference type="OrthoDB" id="9804023at2"/>
<dbReference type="Gene3D" id="3.10.620.30">
    <property type="match status" value="1"/>
</dbReference>
<dbReference type="InterPro" id="IPR013589">
    <property type="entry name" value="Bac_transglu_N"/>
</dbReference>
<dbReference type="GO" id="GO:0006508">
    <property type="term" value="P:proteolysis"/>
    <property type="evidence" value="ECO:0007669"/>
    <property type="project" value="UniProtKB-KW"/>
</dbReference>
<reference evidence="3" key="1">
    <citation type="submission" date="2016-11" db="EMBL/GenBank/DDBJ databases">
        <authorList>
            <person name="Varghese N."/>
            <person name="Submissions S."/>
        </authorList>
    </citation>
    <scope>NUCLEOTIDE SEQUENCE [LARGE SCALE GENOMIC DNA]</scope>
    <source>
        <strain evidence="3">DSM 100566</strain>
    </source>
</reference>
<feature type="domain" description="Transglutaminase-like" evidence="1">
    <location>
        <begin position="158"/>
        <end position="222"/>
    </location>
</feature>
<proteinExistence type="predicted"/>
<dbReference type="PANTHER" id="PTHR33490:SF6">
    <property type="entry name" value="SLL1049 PROTEIN"/>
    <property type="match status" value="1"/>
</dbReference>